<reference evidence="1 2" key="1">
    <citation type="journal article" date="2015" name="Genome Announc.">
        <title>Complete Genome Sequence of Cupriavidus basilensis 4G11, Isolated from the Oak Ridge Field Research Center Site.</title>
        <authorList>
            <person name="Ray J."/>
            <person name="Waters R.J."/>
            <person name="Skerker J.M."/>
            <person name="Kuehl J.V."/>
            <person name="Price M.N."/>
            <person name="Huang J."/>
            <person name="Chakraborty R."/>
            <person name="Arkin A.P."/>
            <person name="Deutschbauer A."/>
        </authorList>
    </citation>
    <scope>NUCLEOTIDE SEQUENCE [LARGE SCALE GENOMIC DNA]</scope>
    <source>
        <strain evidence="1">4G11</strain>
    </source>
</reference>
<organism evidence="1 2">
    <name type="scientific">Cupriavidus basilensis</name>
    <dbReference type="NCBI Taxonomy" id="68895"/>
    <lineage>
        <taxon>Bacteria</taxon>
        <taxon>Pseudomonadati</taxon>
        <taxon>Pseudomonadota</taxon>
        <taxon>Betaproteobacteria</taxon>
        <taxon>Burkholderiales</taxon>
        <taxon>Burkholderiaceae</taxon>
        <taxon>Cupriavidus</taxon>
    </lineage>
</organism>
<dbReference type="Proteomes" id="UP000031843">
    <property type="component" value="Chromosome secondary"/>
</dbReference>
<name>A0A0C4YGL5_9BURK</name>
<dbReference type="EMBL" id="CP010537">
    <property type="protein sequence ID" value="AJG21845.1"/>
    <property type="molecule type" value="Genomic_DNA"/>
</dbReference>
<accession>A0A0C4YGL5</accession>
<proteinExistence type="predicted"/>
<gene>
    <name evidence="1" type="ORF">RR42_s0249</name>
</gene>
<evidence type="ECO:0000313" key="2">
    <source>
        <dbReference type="Proteomes" id="UP000031843"/>
    </source>
</evidence>
<protein>
    <submittedName>
        <fullName evidence="1">Uncharacterized protein</fullName>
    </submittedName>
</protein>
<dbReference type="OrthoDB" id="8970867at2"/>
<evidence type="ECO:0000313" key="1">
    <source>
        <dbReference type="EMBL" id="AJG21845.1"/>
    </source>
</evidence>
<dbReference type="KEGG" id="cbw:RR42_s0249"/>
<sequence>MLGYVALCMVAFALVTVLCVTLQDGNEQRAARKIRQMDSRATATVTTAGQAGLPAVTRASR</sequence>
<keyword evidence="2" id="KW-1185">Reference proteome</keyword>
<dbReference type="AlphaFoldDB" id="A0A0C4YGL5"/>